<evidence type="ECO:0000259" key="2">
    <source>
        <dbReference type="SMART" id="SM01406"/>
    </source>
</evidence>
<dbReference type="PANTHER" id="PTHR21561">
    <property type="entry name" value="INO80 COMPLEX SUBUNIT B"/>
    <property type="match status" value="1"/>
</dbReference>
<dbReference type="GO" id="GO:0006338">
    <property type="term" value="P:chromatin remodeling"/>
    <property type="evidence" value="ECO:0007669"/>
    <property type="project" value="InterPro"/>
</dbReference>
<dbReference type="InterPro" id="IPR029523">
    <property type="entry name" value="INO80B/Ies2"/>
</dbReference>
<dbReference type="SMART" id="SM01406">
    <property type="entry name" value="PAPA-1"/>
    <property type="match status" value="1"/>
</dbReference>
<feature type="compositionally biased region" description="Basic and acidic residues" evidence="1">
    <location>
        <begin position="38"/>
        <end position="50"/>
    </location>
</feature>
<evidence type="ECO:0000313" key="3">
    <source>
        <dbReference type="EMBL" id="VVC29617.1"/>
    </source>
</evidence>
<dbReference type="InterPro" id="IPR007529">
    <property type="entry name" value="Znf_HIT"/>
</dbReference>
<evidence type="ECO:0000256" key="1">
    <source>
        <dbReference type="SAM" id="MobiDB-lite"/>
    </source>
</evidence>
<dbReference type="Proteomes" id="UP000325440">
    <property type="component" value="Unassembled WGS sequence"/>
</dbReference>
<feature type="domain" description="INO80 complex subunit B-like conserved region" evidence="2">
    <location>
        <begin position="115"/>
        <end position="187"/>
    </location>
</feature>
<dbReference type="InterPro" id="IPR006880">
    <property type="entry name" value="INO80B_C"/>
</dbReference>
<reference evidence="3 4" key="1">
    <citation type="submission" date="2019-08" db="EMBL/GenBank/DDBJ databases">
        <authorList>
            <person name="Alioto T."/>
            <person name="Alioto T."/>
            <person name="Gomez Garrido J."/>
        </authorList>
    </citation>
    <scope>NUCLEOTIDE SEQUENCE [LARGE SCALE GENOMIC DNA]</scope>
</reference>
<feature type="compositionally biased region" description="Basic and acidic residues" evidence="1">
    <location>
        <begin position="129"/>
        <end position="144"/>
    </location>
</feature>
<keyword evidence="4" id="KW-1185">Reference proteome</keyword>
<feature type="region of interest" description="Disordered" evidence="1">
    <location>
        <begin position="1"/>
        <end position="50"/>
    </location>
</feature>
<dbReference type="OrthoDB" id="2021186at2759"/>
<organism evidence="3 4">
    <name type="scientific">Cinara cedri</name>
    <dbReference type="NCBI Taxonomy" id="506608"/>
    <lineage>
        <taxon>Eukaryota</taxon>
        <taxon>Metazoa</taxon>
        <taxon>Ecdysozoa</taxon>
        <taxon>Arthropoda</taxon>
        <taxon>Hexapoda</taxon>
        <taxon>Insecta</taxon>
        <taxon>Pterygota</taxon>
        <taxon>Neoptera</taxon>
        <taxon>Paraneoptera</taxon>
        <taxon>Hemiptera</taxon>
        <taxon>Sternorrhyncha</taxon>
        <taxon>Aphidomorpha</taxon>
        <taxon>Aphidoidea</taxon>
        <taxon>Aphididae</taxon>
        <taxon>Lachninae</taxon>
        <taxon>Cinara</taxon>
    </lineage>
</organism>
<proteinExistence type="predicted"/>
<dbReference type="Gene3D" id="3.30.60.190">
    <property type="match status" value="1"/>
</dbReference>
<dbReference type="AlphaFoldDB" id="A0A5E4MBH8"/>
<feature type="region of interest" description="Disordered" evidence="1">
    <location>
        <begin position="114"/>
        <end position="144"/>
    </location>
</feature>
<protein>
    <submittedName>
        <fullName evidence="3">Zinc finger, HIT-type,INO80 complex subunit B-like conserved region</fullName>
    </submittedName>
</protein>
<dbReference type="Pfam" id="PF04795">
    <property type="entry name" value="PAPA-1"/>
    <property type="match status" value="1"/>
</dbReference>
<feature type="compositionally biased region" description="Polar residues" evidence="1">
    <location>
        <begin position="1"/>
        <end position="28"/>
    </location>
</feature>
<dbReference type="PANTHER" id="PTHR21561:SF12">
    <property type="entry name" value="INO80 COMPLEX SUBUNIT B"/>
    <property type="match status" value="1"/>
</dbReference>
<dbReference type="GO" id="GO:0031011">
    <property type="term" value="C:Ino80 complex"/>
    <property type="evidence" value="ECO:0007669"/>
    <property type="project" value="InterPro"/>
</dbReference>
<dbReference type="CDD" id="cd23021">
    <property type="entry name" value="zf-HIT_IN80B"/>
    <property type="match status" value="1"/>
</dbReference>
<evidence type="ECO:0000313" key="4">
    <source>
        <dbReference type="Proteomes" id="UP000325440"/>
    </source>
</evidence>
<sequence>MSSNDDYVDVMTSSPIHNTSRTSTSLQSPGLKKKKGKNNKDDPGSSDEERWLKAIETGKLDEVDDELKKITKKDPKMMTARQRAMFDRKTDNNKEFTEELVALPSGYREKVLTPEMLQKKAIKSQKRKQQADEKRENDKKRTMERLLKKHESKSKTNAKGRMAKKTVNNIVYISKEDKISLLLPEGISFPLKSSTIKPPPVQQMCGVDGCENPKKYSCSRTGVPLCSLQCFRANRINIWNAVC</sequence>
<gene>
    <name evidence="3" type="ORF">CINCED_3A023658</name>
</gene>
<accession>A0A5E4MBH8</accession>
<dbReference type="EMBL" id="CABPRJ010000496">
    <property type="protein sequence ID" value="VVC29617.1"/>
    <property type="molecule type" value="Genomic_DNA"/>
</dbReference>
<name>A0A5E4MBH8_9HEMI</name>
<dbReference type="Pfam" id="PF04438">
    <property type="entry name" value="zf-HIT"/>
    <property type="match status" value="1"/>
</dbReference>